<feature type="compositionally biased region" description="Polar residues" evidence="1">
    <location>
        <begin position="82"/>
        <end position="104"/>
    </location>
</feature>
<dbReference type="RefSeq" id="XP_014566543.1">
    <property type="nucleotide sequence ID" value="XM_014711057.1"/>
</dbReference>
<gene>
    <name evidence="2" type="primary">Mo00194</name>
    <name evidence="2" type="ORF">E5Q_00194</name>
</gene>
<keyword evidence="3" id="KW-1185">Reference proteome</keyword>
<evidence type="ECO:0000256" key="1">
    <source>
        <dbReference type="SAM" id="MobiDB-lite"/>
    </source>
</evidence>
<feature type="region of interest" description="Disordered" evidence="1">
    <location>
        <begin position="78"/>
        <end position="123"/>
    </location>
</feature>
<evidence type="ECO:0000313" key="3">
    <source>
        <dbReference type="Proteomes" id="UP000009131"/>
    </source>
</evidence>
<feature type="compositionally biased region" description="Polar residues" evidence="1">
    <location>
        <begin position="148"/>
        <end position="171"/>
    </location>
</feature>
<feature type="compositionally biased region" description="Low complexity" evidence="1">
    <location>
        <begin position="264"/>
        <end position="284"/>
    </location>
</feature>
<protein>
    <submittedName>
        <fullName evidence="2">Uncharacterized protein</fullName>
    </submittedName>
</protein>
<dbReference type="AlphaFoldDB" id="G7DSJ0"/>
<feature type="compositionally biased region" description="Low complexity" evidence="1">
    <location>
        <begin position="203"/>
        <end position="224"/>
    </location>
</feature>
<comment type="caution">
    <text evidence="2">The sequence shown here is derived from an EMBL/GenBank/DDBJ whole genome shotgun (WGS) entry which is preliminary data.</text>
</comment>
<sequence length="419" mass="46016">MQNTAYTSAPFQQSYVEMPAQQVYYQQPVYMMSQPQTPADEMAPTARSGQYTCRKCGNATRSSRLVCSTCCARRRLEKDGSGRNQKVATIQPEMQPSPPTQSESVMPGQAPTPAGFDGALPSPAYSPVANGQIAQGIEQASYVANTAQSVPQSPAIPQSPVGSAQPQQNGQAPPLQNGQAQSQQFGQVQQQYTDQMQPLQNDQVQAHQTGQTQLQQTSQTQPQTSYFMPQAQQYVQTGQAPEMVAVQPQLMTQGRQHVTFAVPQADQQPSGQQQVQPAQTQTDGNTTLAPTQQLANGQQIVYVMQQPQPQYQPQPQSQPQYQQFVESGQTPQPMYAVAQPPYPSDGQPQVSYIMPQTQQYGQYVAYQPVLGPQTPADEMSMYQSELSQSRLGKYICRRCGGSTRSSKLVCSKCHYSRRA</sequence>
<dbReference type="EMBL" id="BABT02000007">
    <property type="protein sequence ID" value="GAA93550.1"/>
    <property type="molecule type" value="Genomic_DNA"/>
</dbReference>
<dbReference type="HOGENOM" id="CLU_655659_0_0_1"/>
<dbReference type="CDD" id="cd00065">
    <property type="entry name" value="FYVE_like_SF"/>
    <property type="match status" value="1"/>
</dbReference>
<accession>G7DSJ0</accession>
<reference evidence="2 3" key="2">
    <citation type="journal article" date="2012" name="Open Biol.">
        <title>Characteristics of nucleosomes and linker DNA regions on the genome of the basidiomycete Mixia osmundae revealed by mono- and dinucleosome mapping.</title>
        <authorList>
            <person name="Nishida H."/>
            <person name="Kondo S."/>
            <person name="Matsumoto T."/>
            <person name="Suzuki Y."/>
            <person name="Yoshikawa H."/>
            <person name="Taylor T.D."/>
            <person name="Sugiyama J."/>
        </authorList>
    </citation>
    <scope>NUCLEOTIDE SEQUENCE [LARGE SCALE GENOMIC DNA]</scope>
    <source>
        <strain evidence="3">CBS 9802 / IAM 14324 / JCM 22182 / KY 12970</strain>
    </source>
</reference>
<reference evidence="2 3" key="1">
    <citation type="journal article" date="2011" name="J. Gen. Appl. Microbiol.">
        <title>Draft genome sequencing of the enigmatic basidiomycete Mixia osmundae.</title>
        <authorList>
            <person name="Nishida H."/>
            <person name="Nagatsuka Y."/>
            <person name="Sugiyama J."/>
        </authorList>
    </citation>
    <scope>NUCLEOTIDE SEQUENCE [LARGE SCALE GENOMIC DNA]</scope>
    <source>
        <strain evidence="3">CBS 9802 / IAM 14324 / JCM 22182 / KY 12970</strain>
    </source>
</reference>
<dbReference type="InParanoid" id="G7DSJ0"/>
<feature type="compositionally biased region" description="Low complexity" evidence="1">
    <location>
        <begin position="176"/>
        <end position="195"/>
    </location>
</feature>
<evidence type="ECO:0000313" key="2">
    <source>
        <dbReference type="EMBL" id="GAA93550.1"/>
    </source>
</evidence>
<name>G7DSJ0_MIXOS</name>
<organism evidence="2 3">
    <name type="scientific">Mixia osmundae (strain CBS 9802 / IAM 14324 / JCM 22182 / KY 12970)</name>
    <dbReference type="NCBI Taxonomy" id="764103"/>
    <lineage>
        <taxon>Eukaryota</taxon>
        <taxon>Fungi</taxon>
        <taxon>Dikarya</taxon>
        <taxon>Basidiomycota</taxon>
        <taxon>Pucciniomycotina</taxon>
        <taxon>Mixiomycetes</taxon>
        <taxon>Mixiales</taxon>
        <taxon>Mixiaceae</taxon>
        <taxon>Mixia</taxon>
    </lineage>
</organism>
<feature type="region of interest" description="Disordered" evidence="1">
    <location>
        <begin position="264"/>
        <end position="289"/>
    </location>
</feature>
<dbReference type="Proteomes" id="UP000009131">
    <property type="component" value="Unassembled WGS sequence"/>
</dbReference>
<feature type="region of interest" description="Disordered" evidence="1">
    <location>
        <begin position="148"/>
        <end position="224"/>
    </location>
</feature>
<proteinExistence type="predicted"/>